<dbReference type="Proteomes" id="UP000799539">
    <property type="component" value="Unassembled WGS sequence"/>
</dbReference>
<evidence type="ECO:0000313" key="2">
    <source>
        <dbReference type="EMBL" id="KAF2206467.1"/>
    </source>
</evidence>
<proteinExistence type="predicted"/>
<evidence type="ECO:0000256" key="1">
    <source>
        <dbReference type="SAM" id="MobiDB-lite"/>
    </source>
</evidence>
<feature type="compositionally biased region" description="Polar residues" evidence="1">
    <location>
        <begin position="162"/>
        <end position="181"/>
    </location>
</feature>
<dbReference type="AlphaFoldDB" id="A0A6A6F2D2"/>
<name>A0A6A6F2D2_9PEZI</name>
<evidence type="ECO:0000313" key="3">
    <source>
        <dbReference type="Proteomes" id="UP000799539"/>
    </source>
</evidence>
<gene>
    <name evidence="2" type="ORF">CERZMDRAFT_103370</name>
</gene>
<dbReference type="OrthoDB" id="3629077at2759"/>
<feature type="compositionally biased region" description="Polar residues" evidence="1">
    <location>
        <begin position="140"/>
        <end position="155"/>
    </location>
</feature>
<protein>
    <submittedName>
        <fullName evidence="2">Uncharacterized protein</fullName>
    </submittedName>
</protein>
<dbReference type="EMBL" id="ML992720">
    <property type="protein sequence ID" value="KAF2206467.1"/>
    <property type="molecule type" value="Genomic_DNA"/>
</dbReference>
<sequence length="661" mass="72809">MVHKQEDPFVYHLRFRQLPNRPRLLPLLASAVAHSNTAFPSRPLSRSAYQRTYTNDEIAASGEWINAKFHCEQLLRDDYGVKTSGDGVQIVHDMMGRLFGAFYCTCTRMSNGIRMRPQRFQDQAEYNASRGASSRIVIPSATTHTPSMSSTFESTSVDRSKPPQTTTATRTSYPTNSSDAPCSAITISQPDTPPFKRYRPMDNVQPKIFGQVFGVEVREGSVFDGMVCDSMVLEDKQGVDHCFLDGMFFVDRVLGCTLRNCEVGGTAFGIGNWHLALALDLDLDSWISGSGIVTFITQGVGLRHINGYENADVPPDGPALETRAVFRSHDHGQHSASRTPKTSRSATTAASQEITDLTAQSPPAQRFDQSWGEPPPPAKSLGSRGRALAASTTRHQPDDQSDKSSSQAGSGTRSVRSGRTQEIRSPQLSSPRSCIDHVLTSTEARLNTVTDSSQPQSTVTKLSTRADKRLHGRVPVTSATTSAELGQLVYQRTNSCALHSSLGKLRQRRAQQNNSAMDAPAADLKAAQGCFDDGSITRGRPQREYYLNNNFDDRSRRRSDTTTLRTSRNLALCHSADRTTVRRTARESSKSAVTSLAHKVQADESSQQLTGQQRWAATTTAMESGRSRRRFTNGHEQGQRLSKGALRRQVHLTLDHDNIQC</sequence>
<feature type="region of interest" description="Disordered" evidence="1">
    <location>
        <begin position="135"/>
        <end position="181"/>
    </location>
</feature>
<feature type="region of interest" description="Disordered" evidence="1">
    <location>
        <begin position="621"/>
        <end position="644"/>
    </location>
</feature>
<feature type="compositionally biased region" description="Polar residues" evidence="1">
    <location>
        <begin position="408"/>
        <end position="432"/>
    </location>
</feature>
<reference evidence="2" key="1">
    <citation type="journal article" date="2020" name="Stud. Mycol.">
        <title>101 Dothideomycetes genomes: a test case for predicting lifestyles and emergence of pathogens.</title>
        <authorList>
            <person name="Haridas S."/>
            <person name="Albert R."/>
            <person name="Binder M."/>
            <person name="Bloem J."/>
            <person name="Labutti K."/>
            <person name="Salamov A."/>
            <person name="Andreopoulos B."/>
            <person name="Baker S."/>
            <person name="Barry K."/>
            <person name="Bills G."/>
            <person name="Bluhm B."/>
            <person name="Cannon C."/>
            <person name="Castanera R."/>
            <person name="Culley D."/>
            <person name="Daum C."/>
            <person name="Ezra D."/>
            <person name="Gonzalez J."/>
            <person name="Henrissat B."/>
            <person name="Kuo A."/>
            <person name="Liang C."/>
            <person name="Lipzen A."/>
            <person name="Lutzoni F."/>
            <person name="Magnuson J."/>
            <person name="Mondo S."/>
            <person name="Nolan M."/>
            <person name="Ohm R."/>
            <person name="Pangilinan J."/>
            <person name="Park H.-J."/>
            <person name="Ramirez L."/>
            <person name="Alfaro M."/>
            <person name="Sun H."/>
            <person name="Tritt A."/>
            <person name="Yoshinaga Y."/>
            <person name="Zwiers L.-H."/>
            <person name="Turgeon B."/>
            <person name="Goodwin S."/>
            <person name="Spatafora J."/>
            <person name="Crous P."/>
            <person name="Grigoriev I."/>
        </authorList>
    </citation>
    <scope>NUCLEOTIDE SEQUENCE</scope>
    <source>
        <strain evidence="2">SCOH1-5</strain>
    </source>
</reference>
<feature type="region of interest" description="Disordered" evidence="1">
    <location>
        <begin position="328"/>
        <end position="434"/>
    </location>
</feature>
<accession>A0A6A6F2D2</accession>
<feature type="compositionally biased region" description="Polar residues" evidence="1">
    <location>
        <begin position="334"/>
        <end position="363"/>
    </location>
</feature>
<keyword evidence="3" id="KW-1185">Reference proteome</keyword>
<organism evidence="2 3">
    <name type="scientific">Cercospora zeae-maydis SCOH1-5</name>
    <dbReference type="NCBI Taxonomy" id="717836"/>
    <lineage>
        <taxon>Eukaryota</taxon>
        <taxon>Fungi</taxon>
        <taxon>Dikarya</taxon>
        <taxon>Ascomycota</taxon>
        <taxon>Pezizomycotina</taxon>
        <taxon>Dothideomycetes</taxon>
        <taxon>Dothideomycetidae</taxon>
        <taxon>Mycosphaerellales</taxon>
        <taxon>Mycosphaerellaceae</taxon>
        <taxon>Cercospora</taxon>
    </lineage>
</organism>